<dbReference type="AlphaFoldDB" id="A0A067DG17"/>
<feature type="domain" description="Peptidase A1" evidence="4">
    <location>
        <begin position="129"/>
        <end position="473"/>
    </location>
</feature>
<dbReference type="PANTHER" id="PTHR13683:SF750">
    <property type="entry name" value="ASPARTYL PROTEASE AED1"/>
    <property type="match status" value="1"/>
</dbReference>
<feature type="active site" evidence="2">
    <location>
        <position position="354"/>
    </location>
</feature>
<comment type="similarity">
    <text evidence="1">Belongs to the peptidase A1 family.</text>
</comment>
<dbReference type="InterPro" id="IPR032799">
    <property type="entry name" value="TAXi_C"/>
</dbReference>
<name>A0A067DG17_CITSI</name>
<dbReference type="SUPFAM" id="SSF50630">
    <property type="entry name" value="Acid proteases"/>
    <property type="match status" value="1"/>
</dbReference>
<dbReference type="InterPro" id="IPR021109">
    <property type="entry name" value="Peptidase_aspartic_dom_sf"/>
</dbReference>
<organism evidence="5 6">
    <name type="scientific">Citrus sinensis</name>
    <name type="common">Sweet orange</name>
    <name type="synonym">Citrus aurantium var. sinensis</name>
    <dbReference type="NCBI Taxonomy" id="2711"/>
    <lineage>
        <taxon>Eukaryota</taxon>
        <taxon>Viridiplantae</taxon>
        <taxon>Streptophyta</taxon>
        <taxon>Embryophyta</taxon>
        <taxon>Tracheophyta</taxon>
        <taxon>Spermatophyta</taxon>
        <taxon>Magnoliopsida</taxon>
        <taxon>eudicotyledons</taxon>
        <taxon>Gunneridae</taxon>
        <taxon>Pentapetalae</taxon>
        <taxon>rosids</taxon>
        <taxon>malvids</taxon>
        <taxon>Sapindales</taxon>
        <taxon>Rutaceae</taxon>
        <taxon>Aurantioideae</taxon>
        <taxon>Citrus</taxon>
    </lineage>
</organism>
<dbReference type="GO" id="GO:0004190">
    <property type="term" value="F:aspartic-type endopeptidase activity"/>
    <property type="evidence" value="ECO:0007669"/>
    <property type="project" value="InterPro"/>
</dbReference>
<keyword evidence="6" id="KW-1185">Reference proteome</keyword>
<gene>
    <name evidence="5" type="ORF">CISIN_1g011746mg</name>
</gene>
<evidence type="ECO:0000256" key="2">
    <source>
        <dbReference type="PIRSR" id="PIRSR601461-1"/>
    </source>
</evidence>
<dbReference type="Gene3D" id="2.40.70.10">
    <property type="entry name" value="Acid Proteases"/>
    <property type="match status" value="2"/>
</dbReference>
<keyword evidence="3" id="KW-0732">Signal</keyword>
<dbReference type="PANTHER" id="PTHR13683">
    <property type="entry name" value="ASPARTYL PROTEASES"/>
    <property type="match status" value="1"/>
</dbReference>
<dbReference type="InterPro" id="IPR032861">
    <property type="entry name" value="TAXi_N"/>
</dbReference>
<dbReference type="Pfam" id="PF14541">
    <property type="entry name" value="TAXi_C"/>
    <property type="match status" value="1"/>
</dbReference>
<reference evidence="5 6" key="1">
    <citation type="submission" date="2014-04" db="EMBL/GenBank/DDBJ databases">
        <authorList>
            <consortium name="International Citrus Genome Consortium"/>
            <person name="Gmitter F."/>
            <person name="Chen C."/>
            <person name="Farmerie W."/>
            <person name="Harkins T."/>
            <person name="Desany B."/>
            <person name="Mohiuddin M."/>
            <person name="Kodira C."/>
            <person name="Borodovsky M."/>
            <person name="Lomsadze A."/>
            <person name="Burns P."/>
            <person name="Jenkins J."/>
            <person name="Prochnik S."/>
            <person name="Shu S."/>
            <person name="Chapman J."/>
            <person name="Pitluck S."/>
            <person name="Schmutz J."/>
            <person name="Rokhsar D."/>
        </authorList>
    </citation>
    <scope>NUCLEOTIDE SEQUENCE</scope>
</reference>
<feature type="active site" evidence="2">
    <location>
        <position position="147"/>
    </location>
</feature>
<sequence length="478" mass="53213">MWILFKVFLLFIWLLCSSNNGAYANDNDFTHSHIVSVSDLLPPTVCNRTRTALPQGPGKASLEVVSKYGPCSRLNKGMSTHTPPLRKGRQRFHSENSRRLQKAIPDNYLQKSKSFQFPAKINNTAVDEYYIVVAIGEPKQYVSLLLDTGSDLTWTQCKPCIHCSQQRDPFFDPSKSKTFSKIPCNSASCRILRKLLPPNGQDNCSSEECPYNIAYADNSSDGGFWAADRITIQEANRDGYFSWYPFLLGCTNNNTSDQNGASGIMGLDRSPISIISQTNTSYFSYCLPSPYGSTGYITFGRPDAVNSKFIKYTPIITTPEQSEYYDITITGISVGGEKLPFNSTYITKLSAIIDSGNEITRLPSPIYAALRSAFRKRMMKYKKTKADDEDDFDTCYDLSAYETVVVPKITFHFLGGVDLELDVRGTLVVFSVSQVCLAFAIFPSDPNSISLGNVQQRGYEVHYDVAGRRLGFGPGNCS</sequence>
<feature type="signal peptide" evidence="3">
    <location>
        <begin position="1"/>
        <end position="24"/>
    </location>
</feature>
<dbReference type="GO" id="GO:0006508">
    <property type="term" value="P:proteolysis"/>
    <property type="evidence" value="ECO:0007669"/>
    <property type="project" value="InterPro"/>
</dbReference>
<dbReference type="Pfam" id="PF14543">
    <property type="entry name" value="TAXi_N"/>
    <property type="match status" value="1"/>
</dbReference>
<evidence type="ECO:0000313" key="6">
    <source>
        <dbReference type="Proteomes" id="UP000027120"/>
    </source>
</evidence>
<proteinExistence type="inferred from homology"/>
<accession>A0A067DG17</accession>
<dbReference type="Proteomes" id="UP000027120">
    <property type="component" value="Unassembled WGS sequence"/>
</dbReference>
<dbReference type="InterPro" id="IPR001969">
    <property type="entry name" value="Aspartic_peptidase_AS"/>
</dbReference>
<dbReference type="InterPro" id="IPR033121">
    <property type="entry name" value="PEPTIDASE_A1"/>
</dbReference>
<dbReference type="SMR" id="A0A067DG17"/>
<dbReference type="EMBL" id="KK789153">
    <property type="protein sequence ID" value="KDO37972.1"/>
    <property type="molecule type" value="Genomic_DNA"/>
</dbReference>
<dbReference type="PROSITE" id="PS51767">
    <property type="entry name" value="PEPTIDASE_A1"/>
    <property type="match status" value="1"/>
</dbReference>
<evidence type="ECO:0000256" key="3">
    <source>
        <dbReference type="SAM" id="SignalP"/>
    </source>
</evidence>
<evidence type="ECO:0000259" key="4">
    <source>
        <dbReference type="PROSITE" id="PS51767"/>
    </source>
</evidence>
<evidence type="ECO:0000256" key="1">
    <source>
        <dbReference type="ARBA" id="ARBA00007447"/>
    </source>
</evidence>
<protein>
    <recommendedName>
        <fullName evidence="4">Peptidase A1 domain-containing protein</fullName>
    </recommendedName>
</protein>
<dbReference type="InterPro" id="IPR001461">
    <property type="entry name" value="Aspartic_peptidase_A1"/>
</dbReference>
<feature type="chain" id="PRO_5001638610" description="Peptidase A1 domain-containing protein" evidence="3">
    <location>
        <begin position="25"/>
        <end position="478"/>
    </location>
</feature>
<evidence type="ECO:0000313" key="5">
    <source>
        <dbReference type="EMBL" id="KDO37972.1"/>
    </source>
</evidence>
<dbReference type="PROSITE" id="PS00141">
    <property type="entry name" value="ASP_PROTEASE"/>
    <property type="match status" value="1"/>
</dbReference>